<gene>
    <name evidence="2" type="ORF">IAD18_05100</name>
</gene>
<dbReference type="AlphaFoldDB" id="A0A9D1LGM2"/>
<accession>A0A9D1LGM2</accession>
<protein>
    <submittedName>
        <fullName evidence="2">Uncharacterized protein</fullName>
    </submittedName>
</protein>
<evidence type="ECO:0000313" key="2">
    <source>
        <dbReference type="EMBL" id="HIU39024.1"/>
    </source>
</evidence>
<evidence type="ECO:0000256" key="1">
    <source>
        <dbReference type="SAM" id="Coils"/>
    </source>
</evidence>
<name>A0A9D1LGM2_9BACT</name>
<dbReference type="Proteomes" id="UP000824076">
    <property type="component" value="Unassembled WGS sequence"/>
</dbReference>
<comment type="caution">
    <text evidence="2">The sequence shown here is derived from an EMBL/GenBank/DDBJ whole genome shotgun (WGS) entry which is preliminary data.</text>
</comment>
<dbReference type="EMBL" id="DVMS01000145">
    <property type="protein sequence ID" value="HIU39024.1"/>
    <property type="molecule type" value="Genomic_DNA"/>
</dbReference>
<organism evidence="2 3">
    <name type="scientific">Candidatus Limisoma intestinavium</name>
    <dbReference type="NCBI Taxonomy" id="2840856"/>
    <lineage>
        <taxon>Bacteria</taxon>
        <taxon>Pseudomonadati</taxon>
        <taxon>Bacteroidota</taxon>
        <taxon>Bacteroidia</taxon>
        <taxon>Bacteroidales</taxon>
        <taxon>Candidatus Limisoma</taxon>
    </lineage>
</organism>
<sequence>MAESLSEIFERLLSKQQILVERYRALEEKLNAADEANQKLAEENRKQKVLIEKLETANQYLRIARRIAPDQEAIGKSRELIARLVRDVDKCIEQLNE</sequence>
<proteinExistence type="predicted"/>
<reference evidence="2" key="1">
    <citation type="submission" date="2020-10" db="EMBL/GenBank/DDBJ databases">
        <authorList>
            <person name="Gilroy R."/>
        </authorList>
    </citation>
    <scope>NUCLEOTIDE SEQUENCE</scope>
    <source>
        <strain evidence="2">17073</strain>
    </source>
</reference>
<reference evidence="2" key="2">
    <citation type="journal article" date="2021" name="PeerJ">
        <title>Extensive microbial diversity within the chicken gut microbiome revealed by metagenomics and culture.</title>
        <authorList>
            <person name="Gilroy R."/>
            <person name="Ravi A."/>
            <person name="Getino M."/>
            <person name="Pursley I."/>
            <person name="Horton D.L."/>
            <person name="Alikhan N.F."/>
            <person name="Baker D."/>
            <person name="Gharbi K."/>
            <person name="Hall N."/>
            <person name="Watson M."/>
            <person name="Adriaenssens E.M."/>
            <person name="Foster-Nyarko E."/>
            <person name="Jarju S."/>
            <person name="Secka A."/>
            <person name="Antonio M."/>
            <person name="Oren A."/>
            <person name="Chaudhuri R.R."/>
            <person name="La Ragione R."/>
            <person name="Hildebrand F."/>
            <person name="Pallen M.J."/>
        </authorList>
    </citation>
    <scope>NUCLEOTIDE SEQUENCE</scope>
    <source>
        <strain evidence="2">17073</strain>
    </source>
</reference>
<keyword evidence="1" id="KW-0175">Coiled coil</keyword>
<evidence type="ECO:0000313" key="3">
    <source>
        <dbReference type="Proteomes" id="UP000824076"/>
    </source>
</evidence>
<feature type="coiled-coil region" evidence="1">
    <location>
        <begin position="16"/>
        <end position="57"/>
    </location>
</feature>